<dbReference type="GeneID" id="63713264"/>
<feature type="chain" id="PRO_5007580830" evidence="1">
    <location>
        <begin position="23"/>
        <end position="235"/>
    </location>
</feature>
<evidence type="ECO:0000256" key="1">
    <source>
        <dbReference type="SAM" id="SignalP"/>
    </source>
</evidence>
<dbReference type="RefSeq" id="XP_040658843.1">
    <property type="nucleotide sequence ID" value="XM_040797960.1"/>
</dbReference>
<comment type="caution">
    <text evidence="2">The sequence shown here is derived from an EMBL/GenBank/DDBJ whole genome shotgun (WGS) entry which is preliminary data.</text>
</comment>
<protein>
    <submittedName>
        <fullName evidence="2">Uncharacterized protein</fullName>
    </submittedName>
</protein>
<dbReference type="Proteomes" id="UP000076580">
    <property type="component" value="Chromosome 01"/>
</dbReference>
<feature type="signal peptide" evidence="1">
    <location>
        <begin position="1"/>
        <end position="22"/>
    </location>
</feature>
<accession>A0A151GR11</accession>
<dbReference type="STRING" id="98403.A0A151GR11"/>
<evidence type="ECO:0000313" key="3">
    <source>
        <dbReference type="Proteomes" id="UP000076580"/>
    </source>
</evidence>
<organism evidence="2 3">
    <name type="scientific">Drechmeria coniospora</name>
    <name type="common">Nematophagous fungus</name>
    <name type="synonym">Meria coniospora</name>
    <dbReference type="NCBI Taxonomy" id="98403"/>
    <lineage>
        <taxon>Eukaryota</taxon>
        <taxon>Fungi</taxon>
        <taxon>Dikarya</taxon>
        <taxon>Ascomycota</taxon>
        <taxon>Pezizomycotina</taxon>
        <taxon>Sordariomycetes</taxon>
        <taxon>Hypocreomycetidae</taxon>
        <taxon>Hypocreales</taxon>
        <taxon>Ophiocordycipitaceae</taxon>
        <taxon>Drechmeria</taxon>
    </lineage>
</organism>
<gene>
    <name evidence="2" type="ORF">DCS_00621</name>
</gene>
<dbReference type="EMBL" id="LAYC01000001">
    <property type="protein sequence ID" value="KYK59491.1"/>
    <property type="molecule type" value="Genomic_DNA"/>
</dbReference>
<proteinExistence type="predicted"/>
<sequence>MTGVGLRLTLLALLALCDSARANKRDSTPTSTLSTVPIFIPGYGHDQWSLLRGSIISSTPTATETTYTIFCPVQTPPACELSLEFPFIIAEGPGTLQFHGTLTSTYIYGGPLTRLLGSIANLECKLDGTTAATCSGYSSFAPGYTSGQYSGPTEVSWTSTLSGTAVEWGTLTLTDMPTETGDRHDMIATLTLPTVASSVLPQSTGTTSAGAGTRPAASLALAVAAAGLLASQLVF</sequence>
<reference evidence="2 3" key="1">
    <citation type="journal article" date="2016" name="Sci. Rep.">
        <title>Insights into Adaptations to a Near-Obligate Nematode Endoparasitic Lifestyle from the Finished Genome of Drechmeria coniospora.</title>
        <authorList>
            <person name="Zhang L."/>
            <person name="Zhou Z."/>
            <person name="Guo Q."/>
            <person name="Fokkens L."/>
            <person name="Miskei M."/>
            <person name="Pocsi I."/>
            <person name="Zhang W."/>
            <person name="Chen M."/>
            <person name="Wang L."/>
            <person name="Sun Y."/>
            <person name="Donzelli B.G."/>
            <person name="Gibson D.M."/>
            <person name="Nelson D.R."/>
            <person name="Luo J.G."/>
            <person name="Rep M."/>
            <person name="Liu H."/>
            <person name="Yang S."/>
            <person name="Wang J."/>
            <person name="Krasnoff S.B."/>
            <person name="Xu Y."/>
            <person name="Molnar I."/>
            <person name="Lin M."/>
        </authorList>
    </citation>
    <scope>NUCLEOTIDE SEQUENCE [LARGE SCALE GENOMIC DNA]</scope>
    <source>
        <strain evidence="2 3">ARSEF 6962</strain>
    </source>
</reference>
<name>A0A151GR11_DRECN</name>
<dbReference type="PANTHER" id="PTHR40640">
    <property type="entry name" value="ANCHORED GLYCOPROTEIN, PUTATIVE (AFU_ORTHOLOGUE AFUA_8G04860)-RELATED"/>
    <property type="match status" value="1"/>
</dbReference>
<dbReference type="InParanoid" id="A0A151GR11"/>
<keyword evidence="1" id="KW-0732">Signal</keyword>
<evidence type="ECO:0000313" key="2">
    <source>
        <dbReference type="EMBL" id="KYK59491.1"/>
    </source>
</evidence>
<dbReference type="AlphaFoldDB" id="A0A151GR11"/>
<dbReference type="PANTHER" id="PTHR40640:SF1">
    <property type="entry name" value="ANCHORED GLYCOPROTEIN, PUTATIVE (AFU_ORTHOLOGUE AFUA_8G04860)-RELATED"/>
    <property type="match status" value="1"/>
</dbReference>
<keyword evidence="3" id="KW-1185">Reference proteome</keyword>